<name>A0A8J3QWX2_9ACTN</name>
<evidence type="ECO:0000313" key="2">
    <source>
        <dbReference type="Proteomes" id="UP000642748"/>
    </source>
</evidence>
<evidence type="ECO:0000313" key="1">
    <source>
        <dbReference type="EMBL" id="GIH18649.1"/>
    </source>
</evidence>
<dbReference type="Proteomes" id="UP000642748">
    <property type="component" value="Unassembled WGS sequence"/>
</dbReference>
<sequence length="111" mass="11207">MDVDAVQSAGLVGGVGANEVGAAEDQPGGLRATQEVEHAGTGAGGGVRDRGIGCAVAGPQSCLTPLVVRLPLDLLRSEMFLTGAGASDEYVQRCVDEILLPLLTAPRAPPE</sequence>
<gene>
    <name evidence="1" type="ORF">Raf01_68210</name>
</gene>
<dbReference type="AlphaFoldDB" id="A0A8J3QWX2"/>
<organism evidence="1 2">
    <name type="scientific">Rugosimonospora africana</name>
    <dbReference type="NCBI Taxonomy" id="556532"/>
    <lineage>
        <taxon>Bacteria</taxon>
        <taxon>Bacillati</taxon>
        <taxon>Actinomycetota</taxon>
        <taxon>Actinomycetes</taxon>
        <taxon>Micromonosporales</taxon>
        <taxon>Micromonosporaceae</taxon>
        <taxon>Rugosimonospora</taxon>
    </lineage>
</organism>
<dbReference type="EMBL" id="BONZ01000068">
    <property type="protein sequence ID" value="GIH18649.1"/>
    <property type="molecule type" value="Genomic_DNA"/>
</dbReference>
<keyword evidence="2" id="KW-1185">Reference proteome</keyword>
<protein>
    <submittedName>
        <fullName evidence="1">Uncharacterized protein</fullName>
    </submittedName>
</protein>
<accession>A0A8J3QWX2</accession>
<proteinExistence type="predicted"/>
<comment type="caution">
    <text evidence="1">The sequence shown here is derived from an EMBL/GenBank/DDBJ whole genome shotgun (WGS) entry which is preliminary data.</text>
</comment>
<reference evidence="1" key="1">
    <citation type="submission" date="2021-01" db="EMBL/GenBank/DDBJ databases">
        <title>Whole genome shotgun sequence of Rugosimonospora africana NBRC 104875.</title>
        <authorList>
            <person name="Komaki H."/>
            <person name="Tamura T."/>
        </authorList>
    </citation>
    <scope>NUCLEOTIDE SEQUENCE</scope>
    <source>
        <strain evidence="1">NBRC 104875</strain>
    </source>
</reference>